<evidence type="ECO:0000256" key="1">
    <source>
        <dbReference type="ARBA" id="ARBA00004141"/>
    </source>
</evidence>
<accession>A0ABU5DXT8</accession>
<evidence type="ECO:0000256" key="5">
    <source>
        <dbReference type="SAM" id="Phobius"/>
    </source>
</evidence>
<sequence length="311" mass="33014">MTTTHAAPALRHPGLPEFGLLFILGLVWGSSFLFIKIAVENGVPPLTLATLRIGIGAIVLLTVAKLRGQHFPALTASAGRPGGRALWGKLIFLGIIGNSLPFFLIGWGEQFTPSQLAAILMAIIPLLVLILAHFMTHDEKLTGPKIGGVLCGFAGVVVLVGVDALQGLGAQVIGQLAILGGCLSYTLYGVNARRLPQMGAEMTVGIILALGFVVMAPVWLIHDRPWELAPTTQGYVAIAWLGLLSTAFGNWLFFTLMRRSGASFASNNNFLVPIMGLGWGYFGYGEVPGLNAVMALGLILVGLALPRLKRR</sequence>
<feature type="transmembrane region" description="Helical" evidence="5">
    <location>
        <begin position="290"/>
        <end position="308"/>
    </location>
</feature>
<comment type="caution">
    <text evidence="7">The sequence shown here is derived from an EMBL/GenBank/DDBJ whole genome shotgun (WGS) entry which is preliminary data.</text>
</comment>
<dbReference type="RefSeq" id="WP_320500498.1">
    <property type="nucleotide sequence ID" value="NZ_JAXCLX010000001.1"/>
</dbReference>
<evidence type="ECO:0000256" key="3">
    <source>
        <dbReference type="ARBA" id="ARBA00022989"/>
    </source>
</evidence>
<keyword evidence="4 5" id="KW-0472">Membrane</keyword>
<dbReference type="Proteomes" id="UP001271769">
    <property type="component" value="Unassembled WGS sequence"/>
</dbReference>
<feature type="transmembrane region" description="Helical" evidence="5">
    <location>
        <begin position="114"/>
        <end position="134"/>
    </location>
</feature>
<feature type="transmembrane region" description="Helical" evidence="5">
    <location>
        <begin position="85"/>
        <end position="108"/>
    </location>
</feature>
<evidence type="ECO:0000256" key="2">
    <source>
        <dbReference type="ARBA" id="ARBA00022692"/>
    </source>
</evidence>
<dbReference type="SUPFAM" id="SSF103481">
    <property type="entry name" value="Multidrug resistance efflux transporter EmrE"/>
    <property type="match status" value="2"/>
</dbReference>
<dbReference type="PANTHER" id="PTHR32322">
    <property type="entry name" value="INNER MEMBRANE TRANSPORTER"/>
    <property type="match status" value="1"/>
</dbReference>
<feature type="domain" description="EamA" evidence="6">
    <location>
        <begin position="173"/>
        <end position="305"/>
    </location>
</feature>
<feature type="domain" description="EamA" evidence="6">
    <location>
        <begin position="20"/>
        <end position="160"/>
    </location>
</feature>
<evidence type="ECO:0000313" key="7">
    <source>
        <dbReference type="EMBL" id="MDY0872079.1"/>
    </source>
</evidence>
<dbReference type="InterPro" id="IPR037185">
    <property type="entry name" value="EmrE-like"/>
</dbReference>
<feature type="transmembrane region" description="Helical" evidence="5">
    <location>
        <begin position="234"/>
        <end position="254"/>
    </location>
</feature>
<comment type="subcellular location">
    <subcellularLocation>
        <location evidence="1">Membrane</location>
        <topology evidence="1">Multi-pass membrane protein</topology>
    </subcellularLocation>
</comment>
<keyword evidence="3 5" id="KW-1133">Transmembrane helix</keyword>
<feature type="transmembrane region" description="Helical" evidence="5">
    <location>
        <begin position="45"/>
        <end position="64"/>
    </location>
</feature>
<feature type="transmembrane region" description="Helical" evidence="5">
    <location>
        <begin position="172"/>
        <end position="190"/>
    </location>
</feature>
<feature type="transmembrane region" description="Helical" evidence="5">
    <location>
        <begin position="146"/>
        <end position="166"/>
    </location>
</feature>
<feature type="transmembrane region" description="Helical" evidence="5">
    <location>
        <begin position="20"/>
        <end position="39"/>
    </location>
</feature>
<dbReference type="EMBL" id="JAXCLX010000001">
    <property type="protein sequence ID" value="MDY0872079.1"/>
    <property type="molecule type" value="Genomic_DNA"/>
</dbReference>
<proteinExistence type="predicted"/>
<gene>
    <name evidence="7" type="ORF">SMD31_09100</name>
</gene>
<keyword evidence="2 5" id="KW-0812">Transmembrane</keyword>
<dbReference type="Pfam" id="PF00892">
    <property type="entry name" value="EamA"/>
    <property type="match status" value="2"/>
</dbReference>
<feature type="transmembrane region" description="Helical" evidence="5">
    <location>
        <begin position="202"/>
        <end position="222"/>
    </location>
</feature>
<name>A0ABU5DXT8_9PROT</name>
<evidence type="ECO:0000259" key="6">
    <source>
        <dbReference type="Pfam" id="PF00892"/>
    </source>
</evidence>
<organism evidence="7 8">
    <name type="scientific">Dongia rigui</name>
    <dbReference type="NCBI Taxonomy" id="940149"/>
    <lineage>
        <taxon>Bacteria</taxon>
        <taxon>Pseudomonadati</taxon>
        <taxon>Pseudomonadota</taxon>
        <taxon>Alphaproteobacteria</taxon>
        <taxon>Rhodospirillales</taxon>
        <taxon>Dongiaceae</taxon>
        <taxon>Dongia</taxon>
    </lineage>
</organism>
<protein>
    <submittedName>
        <fullName evidence="7">DMT family transporter</fullName>
    </submittedName>
</protein>
<evidence type="ECO:0000313" key="8">
    <source>
        <dbReference type="Proteomes" id="UP001271769"/>
    </source>
</evidence>
<dbReference type="InterPro" id="IPR000620">
    <property type="entry name" value="EamA_dom"/>
</dbReference>
<evidence type="ECO:0000256" key="4">
    <source>
        <dbReference type="ARBA" id="ARBA00023136"/>
    </source>
</evidence>
<dbReference type="PANTHER" id="PTHR32322:SF9">
    <property type="entry name" value="AMINO-ACID METABOLITE EFFLUX PUMP-RELATED"/>
    <property type="match status" value="1"/>
</dbReference>
<dbReference type="InterPro" id="IPR050638">
    <property type="entry name" value="AA-Vitamin_Transporters"/>
</dbReference>
<feature type="transmembrane region" description="Helical" evidence="5">
    <location>
        <begin position="266"/>
        <end position="284"/>
    </location>
</feature>
<keyword evidence="8" id="KW-1185">Reference proteome</keyword>
<reference evidence="7 8" key="1">
    <citation type="journal article" date="2013" name="Antonie Van Leeuwenhoek">
        <title>Dongia rigui sp. nov., isolated from freshwater of a large wetland in Korea.</title>
        <authorList>
            <person name="Baik K.S."/>
            <person name="Hwang Y.M."/>
            <person name="Choi J.S."/>
            <person name="Kwon J."/>
            <person name="Seong C.N."/>
        </authorList>
    </citation>
    <scope>NUCLEOTIDE SEQUENCE [LARGE SCALE GENOMIC DNA]</scope>
    <source>
        <strain evidence="7 8">04SU4-P</strain>
    </source>
</reference>